<dbReference type="AlphaFoldDB" id="A0A9W6DE83"/>
<accession>A0A9W6DE83</accession>
<keyword evidence="3" id="KW-0547">Nucleotide-binding</keyword>
<dbReference type="Proteomes" id="UP001144256">
    <property type="component" value="Unassembled WGS sequence"/>
</dbReference>
<reference evidence="7" key="1">
    <citation type="submission" date="2022-06" db="EMBL/GenBank/DDBJ databases">
        <title>Vallitalea longa sp. nov., an anaerobic bacterium isolated from marine sediment.</title>
        <authorList>
            <person name="Hirano S."/>
            <person name="Terahara T."/>
            <person name="Mori K."/>
            <person name="Hamada M."/>
            <person name="Matsumoto R."/>
            <person name="Kobayashi T."/>
        </authorList>
    </citation>
    <scope>NUCLEOTIDE SEQUENCE</scope>
    <source>
        <strain evidence="7">SH18-1</strain>
    </source>
</reference>
<evidence type="ECO:0000256" key="4">
    <source>
        <dbReference type="ARBA" id="ARBA00022777"/>
    </source>
</evidence>
<evidence type="ECO:0000313" key="8">
    <source>
        <dbReference type="Proteomes" id="UP001144256"/>
    </source>
</evidence>
<evidence type="ECO:0000259" key="6">
    <source>
        <dbReference type="Pfam" id="PF00294"/>
    </source>
</evidence>
<dbReference type="CDD" id="cd01167">
    <property type="entry name" value="bac_FRK"/>
    <property type="match status" value="1"/>
</dbReference>
<dbReference type="EMBL" id="BRLB01000006">
    <property type="protein sequence ID" value="GKX29881.1"/>
    <property type="molecule type" value="Genomic_DNA"/>
</dbReference>
<evidence type="ECO:0000256" key="2">
    <source>
        <dbReference type="ARBA" id="ARBA00022679"/>
    </source>
</evidence>
<keyword evidence="5" id="KW-0067">ATP-binding</keyword>
<dbReference type="InterPro" id="IPR011611">
    <property type="entry name" value="PfkB_dom"/>
</dbReference>
<dbReference type="PANTHER" id="PTHR43085">
    <property type="entry name" value="HEXOKINASE FAMILY MEMBER"/>
    <property type="match status" value="1"/>
</dbReference>
<dbReference type="Gene3D" id="3.40.1190.20">
    <property type="match status" value="1"/>
</dbReference>
<comment type="caution">
    <text evidence="7">The sequence shown here is derived from an EMBL/GenBank/DDBJ whole genome shotgun (WGS) entry which is preliminary data.</text>
</comment>
<evidence type="ECO:0000256" key="5">
    <source>
        <dbReference type="ARBA" id="ARBA00022840"/>
    </source>
</evidence>
<dbReference type="GO" id="GO:0016301">
    <property type="term" value="F:kinase activity"/>
    <property type="evidence" value="ECO:0007669"/>
    <property type="project" value="UniProtKB-KW"/>
</dbReference>
<gene>
    <name evidence="7" type="primary">scrK</name>
    <name evidence="7" type="ORF">SH1V18_23610</name>
</gene>
<name>A0A9W6DE83_9FIRM</name>
<organism evidence="7 8">
    <name type="scientific">Vallitalea longa</name>
    <dbReference type="NCBI Taxonomy" id="2936439"/>
    <lineage>
        <taxon>Bacteria</taxon>
        <taxon>Bacillati</taxon>
        <taxon>Bacillota</taxon>
        <taxon>Clostridia</taxon>
        <taxon>Lachnospirales</taxon>
        <taxon>Vallitaleaceae</taxon>
        <taxon>Vallitalea</taxon>
    </lineage>
</organism>
<dbReference type="InterPro" id="IPR029056">
    <property type="entry name" value="Ribokinase-like"/>
</dbReference>
<evidence type="ECO:0000256" key="1">
    <source>
        <dbReference type="ARBA" id="ARBA00010688"/>
    </source>
</evidence>
<dbReference type="Pfam" id="PF00294">
    <property type="entry name" value="PfkB"/>
    <property type="match status" value="1"/>
</dbReference>
<sequence length="316" mass="34857">MYDVVAMGELLIDFTPIKKESDKAPTFEQNPGGAPANVLAMNSILGGKTGFIGKVGDDEFGHFLKKVIEDVNINASGLVMAEDVHTTLAFVHLSDNGERSFSFYRKPGADMMLEEKEIKKELIDNCNIFHFGSVSLTDEPCRSTTISAVKYAKCKGKIISYDPNYRKAIWNTPENARKEILEVMPLADIVKISYEEMEFLFGITDINEGIEKIKRMGVSLVLISMGDKGAYYSNENATGLVEAFKMDSIDTTGAGDAFLGAIHYKIRSKSLHDIQKMEKDEMEQILLFANAAGGITTLKKGAIPAMPNEDQINETV</sequence>
<dbReference type="PANTHER" id="PTHR43085:SF1">
    <property type="entry name" value="PSEUDOURIDINE KINASE-RELATED"/>
    <property type="match status" value="1"/>
</dbReference>
<keyword evidence="8" id="KW-1185">Reference proteome</keyword>
<comment type="similarity">
    <text evidence="1">Belongs to the carbohydrate kinase PfkB family.</text>
</comment>
<evidence type="ECO:0000256" key="3">
    <source>
        <dbReference type="ARBA" id="ARBA00022741"/>
    </source>
</evidence>
<evidence type="ECO:0000313" key="7">
    <source>
        <dbReference type="EMBL" id="GKX29881.1"/>
    </source>
</evidence>
<proteinExistence type="inferred from homology"/>
<dbReference type="GO" id="GO:0005524">
    <property type="term" value="F:ATP binding"/>
    <property type="evidence" value="ECO:0007669"/>
    <property type="project" value="UniProtKB-KW"/>
</dbReference>
<keyword evidence="4" id="KW-0418">Kinase</keyword>
<dbReference type="InterPro" id="IPR050306">
    <property type="entry name" value="PfkB_Carbo_kinase"/>
</dbReference>
<keyword evidence="2" id="KW-0808">Transferase</keyword>
<dbReference type="SUPFAM" id="SSF53613">
    <property type="entry name" value="Ribokinase-like"/>
    <property type="match status" value="1"/>
</dbReference>
<protein>
    <submittedName>
        <fullName evidence="7">Fructokinase</fullName>
    </submittedName>
</protein>
<feature type="domain" description="Carbohydrate kinase PfkB" evidence="6">
    <location>
        <begin position="3"/>
        <end position="307"/>
    </location>
</feature>
<dbReference type="RefSeq" id="WP_281815610.1">
    <property type="nucleotide sequence ID" value="NZ_BRLB01000006.1"/>
</dbReference>